<dbReference type="SUPFAM" id="SSF48371">
    <property type="entry name" value="ARM repeat"/>
    <property type="match status" value="1"/>
</dbReference>
<protein>
    <submittedName>
        <fullName evidence="2">Uncharacterized protein</fullName>
    </submittedName>
</protein>
<proteinExistence type="predicted"/>
<evidence type="ECO:0000256" key="1">
    <source>
        <dbReference type="SAM" id="MobiDB-lite"/>
    </source>
</evidence>
<dbReference type="EMBL" id="CYKH01001421">
    <property type="protein sequence ID" value="CUG87003.1"/>
    <property type="molecule type" value="Genomic_DNA"/>
</dbReference>
<evidence type="ECO:0000313" key="3">
    <source>
        <dbReference type="Proteomes" id="UP000051952"/>
    </source>
</evidence>
<accession>A0A0S4JA72</accession>
<dbReference type="Proteomes" id="UP000051952">
    <property type="component" value="Unassembled WGS sequence"/>
</dbReference>
<keyword evidence="3" id="KW-1185">Reference proteome</keyword>
<organism evidence="2 3">
    <name type="scientific">Bodo saltans</name>
    <name type="common">Flagellated protozoan</name>
    <dbReference type="NCBI Taxonomy" id="75058"/>
    <lineage>
        <taxon>Eukaryota</taxon>
        <taxon>Discoba</taxon>
        <taxon>Euglenozoa</taxon>
        <taxon>Kinetoplastea</taxon>
        <taxon>Metakinetoplastina</taxon>
        <taxon>Eubodonida</taxon>
        <taxon>Bodonidae</taxon>
        <taxon>Bodo</taxon>
    </lineage>
</organism>
<gene>
    <name evidence="2" type="ORF">BSAL_07910</name>
</gene>
<dbReference type="AlphaFoldDB" id="A0A0S4JA72"/>
<dbReference type="VEuPathDB" id="TriTrypDB:BSAL_07910"/>
<name>A0A0S4JA72_BODSA</name>
<feature type="region of interest" description="Disordered" evidence="1">
    <location>
        <begin position="335"/>
        <end position="359"/>
    </location>
</feature>
<reference evidence="3" key="1">
    <citation type="submission" date="2015-09" db="EMBL/GenBank/DDBJ databases">
        <authorList>
            <consortium name="Pathogen Informatics"/>
        </authorList>
    </citation>
    <scope>NUCLEOTIDE SEQUENCE [LARGE SCALE GENOMIC DNA]</scope>
    <source>
        <strain evidence="3">Lake Konstanz</strain>
    </source>
</reference>
<evidence type="ECO:0000313" key="2">
    <source>
        <dbReference type="EMBL" id="CUG87003.1"/>
    </source>
</evidence>
<dbReference type="InterPro" id="IPR016024">
    <property type="entry name" value="ARM-type_fold"/>
</dbReference>
<sequence length="388" mass="42649">MTSPFHGGVAAAFPPLKILLLHCSIIFSKTGATFEFLQTTHLQILPSESFRCSFLHLFWKRLSSVTNELNKGNIKSYCAKKRKTMGSSCSSSSSTKTAFRFKNFVVAVYPTDHDGELNKDALGKLISYVANNVERIPRVCRKISKLVAADLKRGDIKRVSIGMQILRHLLDEATELDAYCPYVTSLCLTLFERGVVEHRISAADVLTALCHRIVERSDERSGGEGSGAAAASIPVSSAPIHPNFMTSMSKNSMEHARRLVSDAKDRFSTYLRDMLVEGVATNDIISLHCRYAATVALGNLAYCIQGSLPATSLVDLIPPVLSNLHHLLREAAASMSSRVNQRRRQRKENISAMSDDPAANDFRAPNTVILPVEAGEKDAAFYKASVAW</sequence>
<dbReference type="OrthoDB" id="19232at2759"/>